<gene>
    <name evidence="4" type="ORF">AC578_6029</name>
</gene>
<feature type="compositionally biased region" description="Polar residues" evidence="2">
    <location>
        <begin position="681"/>
        <end position="697"/>
    </location>
</feature>
<dbReference type="Proteomes" id="UP000070133">
    <property type="component" value="Unassembled WGS sequence"/>
</dbReference>
<organism evidence="4 5">
    <name type="scientific">Pseudocercospora eumusae</name>
    <dbReference type="NCBI Taxonomy" id="321146"/>
    <lineage>
        <taxon>Eukaryota</taxon>
        <taxon>Fungi</taxon>
        <taxon>Dikarya</taxon>
        <taxon>Ascomycota</taxon>
        <taxon>Pezizomycotina</taxon>
        <taxon>Dothideomycetes</taxon>
        <taxon>Dothideomycetidae</taxon>
        <taxon>Mycosphaerellales</taxon>
        <taxon>Mycosphaerellaceae</taxon>
        <taxon>Pseudocercospora</taxon>
    </lineage>
</organism>
<feature type="compositionally biased region" description="Low complexity" evidence="2">
    <location>
        <begin position="719"/>
        <end position="733"/>
    </location>
</feature>
<feature type="compositionally biased region" description="Low complexity" evidence="2">
    <location>
        <begin position="328"/>
        <end position="337"/>
    </location>
</feature>
<accession>A0A139HVJ0</accession>
<dbReference type="PROSITE" id="PS50157">
    <property type="entry name" value="ZINC_FINGER_C2H2_2"/>
    <property type="match status" value="1"/>
</dbReference>
<evidence type="ECO:0000256" key="1">
    <source>
        <dbReference type="PROSITE-ProRule" id="PRU00042"/>
    </source>
</evidence>
<evidence type="ECO:0000256" key="2">
    <source>
        <dbReference type="SAM" id="MobiDB-lite"/>
    </source>
</evidence>
<sequence length="939" mass="103557">MVHNEILETPCIKAEQGVWTAYGEAVIDAPAEQVYAAVRDLQSYGKWNEYTPTINTPSGSNDISVDDMITLYYRPETSGSLMAVPCKVMAISDDDLSICWRGCPTGVPSWALLPEKVQRVTRRGDNQCLYQIYETQMGPMAYVIKYFLGRKQKLMNEGIAKALKAPPILPHYSPDSRLASIPAADMSAATTTNPRRRPARATDPANLIDALQNMSIRKGDTFHPNTNTSKSSFWDPLESRSKATSMPLRSATSPKSLEDLLLGAGERQVASLLNRVDQAVAAQSKSALGNVLSEPEVLPLPTFMVNGASLPERERAQKTRTRHHSHSSDSGIGSSIADSEESGSTAKQSTRTVRSAPAATTQSFNAISDAAEERGLSKYAADQIHKHIIKPILAEESLEDFHDLIKDVPARIGSKEIKTLRDLEKTLIFLAPDYSATPSKYLQFCERTIRVLHTTVTTLHESDQRSVPKDRPYTQGYFFDLVEQIRRYATILAATREAEAKGKKPENDAMDTAEDPQVKLHAGMTHGKPAELIYTNANGKAISLADGRTVSEEELASSSMKRPAEYVDDDDDALRSMARRKKNAKPEIHTCELCSKEFKRPCDLTKHVKTHERPWKCPEIDCKYHEYGWPTEKERDRHVNDKHSSAPSLYHCLYKPCPYTSKRESNCKQHMEKAHGWNYVRSKSNGKGRASTVTRLPQGSVPPSPSSAMLTPLTPIAPSPSTHSWSESSRRGSMAPPPTAGPSSYNTPSWGTPAPEFVQHFNMDNVQFDFNDIQSWPTSAFPITPAMSEERRPSTSLSSHSMQFDGCSFEGASPHLFTFNDNDFQFPENFQQQFTPNSSVGGLSSGAPQASPGAHMDQTFTDAAMLDAGYGPTEDFTLFGGNSGHDTQGADMFPTIDQSSWGQINSNNYGSHFDSVPTLPAGNTNTALAELFPELADKK</sequence>
<evidence type="ECO:0000259" key="3">
    <source>
        <dbReference type="PROSITE" id="PS50157"/>
    </source>
</evidence>
<dbReference type="EMBL" id="LFZN01000006">
    <property type="protein sequence ID" value="KXT06383.1"/>
    <property type="molecule type" value="Genomic_DNA"/>
</dbReference>
<dbReference type="SUPFAM" id="SSF55961">
    <property type="entry name" value="Bet v1-like"/>
    <property type="match status" value="1"/>
</dbReference>
<feature type="region of interest" description="Disordered" evidence="2">
    <location>
        <begin position="218"/>
        <end position="253"/>
    </location>
</feature>
<protein>
    <recommendedName>
        <fullName evidence="3">C2H2-type domain-containing protein</fullName>
    </recommendedName>
</protein>
<keyword evidence="1" id="KW-0862">Zinc</keyword>
<dbReference type="AlphaFoldDB" id="A0A139HVJ0"/>
<feature type="compositionally biased region" description="Polar residues" evidence="2">
    <location>
        <begin position="223"/>
        <end position="232"/>
    </location>
</feature>
<reference evidence="4 5" key="1">
    <citation type="submission" date="2015-07" db="EMBL/GenBank/DDBJ databases">
        <title>Comparative genomics of the Sigatoka disease complex on banana suggests a link between parallel evolutionary changes in Pseudocercospora fijiensis and Pseudocercospora eumusae and increased virulence on the banana host.</title>
        <authorList>
            <person name="Chang T.-C."/>
            <person name="Salvucci A."/>
            <person name="Crous P.W."/>
            <person name="Stergiopoulos I."/>
        </authorList>
    </citation>
    <scope>NUCLEOTIDE SEQUENCE [LARGE SCALE GENOMIC DNA]</scope>
    <source>
        <strain evidence="4 5">CBS 114824</strain>
    </source>
</reference>
<name>A0A139HVJ0_9PEZI</name>
<feature type="compositionally biased region" description="Polar residues" evidence="2">
    <location>
        <begin position="345"/>
        <end position="359"/>
    </location>
</feature>
<dbReference type="InterPro" id="IPR036236">
    <property type="entry name" value="Znf_C2H2_sf"/>
</dbReference>
<feature type="region of interest" description="Disordered" evidence="2">
    <location>
        <begin position="313"/>
        <end position="359"/>
    </location>
</feature>
<keyword evidence="1" id="KW-0479">Metal-binding</keyword>
<proteinExistence type="predicted"/>
<feature type="region of interest" description="Disordered" evidence="2">
    <location>
        <begin position="678"/>
        <end position="751"/>
    </location>
</feature>
<dbReference type="InterPro" id="IPR013087">
    <property type="entry name" value="Znf_C2H2_type"/>
</dbReference>
<dbReference type="SMART" id="SM00355">
    <property type="entry name" value="ZnF_C2H2"/>
    <property type="match status" value="3"/>
</dbReference>
<keyword evidence="1" id="KW-0863">Zinc-finger</keyword>
<dbReference type="STRING" id="321146.A0A139HVJ0"/>
<dbReference type="SUPFAM" id="SSF57667">
    <property type="entry name" value="beta-beta-alpha zinc fingers"/>
    <property type="match status" value="1"/>
</dbReference>
<dbReference type="Gene3D" id="3.30.160.60">
    <property type="entry name" value="Classic Zinc Finger"/>
    <property type="match status" value="1"/>
</dbReference>
<evidence type="ECO:0000313" key="5">
    <source>
        <dbReference type="Proteomes" id="UP000070133"/>
    </source>
</evidence>
<dbReference type="OrthoDB" id="9368434at2759"/>
<keyword evidence="5" id="KW-1185">Reference proteome</keyword>
<dbReference type="GO" id="GO:0008270">
    <property type="term" value="F:zinc ion binding"/>
    <property type="evidence" value="ECO:0007669"/>
    <property type="project" value="UniProtKB-KW"/>
</dbReference>
<evidence type="ECO:0000313" key="4">
    <source>
        <dbReference type="EMBL" id="KXT06383.1"/>
    </source>
</evidence>
<feature type="compositionally biased region" description="Polar residues" evidence="2">
    <location>
        <begin position="741"/>
        <end position="750"/>
    </location>
</feature>
<comment type="caution">
    <text evidence="4">The sequence shown here is derived from an EMBL/GenBank/DDBJ whole genome shotgun (WGS) entry which is preliminary data.</text>
</comment>
<dbReference type="PROSITE" id="PS00028">
    <property type="entry name" value="ZINC_FINGER_C2H2_1"/>
    <property type="match status" value="1"/>
</dbReference>
<feature type="domain" description="C2H2-type" evidence="3">
    <location>
        <begin position="589"/>
        <end position="611"/>
    </location>
</feature>